<feature type="compositionally biased region" description="Low complexity" evidence="1">
    <location>
        <begin position="368"/>
        <end position="380"/>
    </location>
</feature>
<feature type="region of interest" description="Disordered" evidence="1">
    <location>
        <begin position="303"/>
        <end position="439"/>
    </location>
</feature>
<dbReference type="AlphaFoldDB" id="A0A8D0GGQ8"/>
<keyword evidence="3" id="KW-1185">Reference proteome</keyword>
<dbReference type="Proteomes" id="UP000694392">
    <property type="component" value="Unplaced"/>
</dbReference>
<feature type="region of interest" description="Disordered" evidence="1">
    <location>
        <begin position="206"/>
        <end position="235"/>
    </location>
</feature>
<feature type="compositionally biased region" description="Basic residues" evidence="1">
    <location>
        <begin position="682"/>
        <end position="734"/>
    </location>
</feature>
<accession>A0A8D0GGQ8</accession>
<reference evidence="2" key="1">
    <citation type="submission" date="2025-08" db="UniProtKB">
        <authorList>
            <consortium name="Ensembl"/>
        </authorList>
    </citation>
    <scope>IDENTIFICATION</scope>
</reference>
<feature type="compositionally biased region" description="Low complexity" evidence="1">
    <location>
        <begin position="414"/>
        <end position="438"/>
    </location>
</feature>
<dbReference type="OMA" id="GMPQPRM"/>
<feature type="compositionally biased region" description="Basic and acidic residues" evidence="1">
    <location>
        <begin position="648"/>
        <end position="657"/>
    </location>
</feature>
<feature type="compositionally biased region" description="Low complexity" evidence="1">
    <location>
        <begin position="388"/>
        <end position="408"/>
    </location>
</feature>
<feature type="compositionally biased region" description="Basic and acidic residues" evidence="1">
    <location>
        <begin position="753"/>
        <end position="829"/>
    </location>
</feature>
<evidence type="ECO:0000313" key="2">
    <source>
        <dbReference type="Ensembl" id="ENSSPUP00000006655.1"/>
    </source>
</evidence>
<feature type="compositionally biased region" description="Low complexity" evidence="1">
    <location>
        <begin position="303"/>
        <end position="343"/>
    </location>
</feature>
<protein>
    <submittedName>
        <fullName evidence="2">Uncharacterized protein</fullName>
    </submittedName>
</protein>
<name>A0A8D0GGQ8_SPHPU</name>
<organism evidence="2 3">
    <name type="scientific">Sphenodon punctatus</name>
    <name type="common">Tuatara</name>
    <name type="synonym">Hatteria punctata</name>
    <dbReference type="NCBI Taxonomy" id="8508"/>
    <lineage>
        <taxon>Eukaryota</taxon>
        <taxon>Metazoa</taxon>
        <taxon>Chordata</taxon>
        <taxon>Craniata</taxon>
        <taxon>Vertebrata</taxon>
        <taxon>Euteleostomi</taxon>
        <taxon>Lepidosauria</taxon>
        <taxon>Sphenodontia</taxon>
        <taxon>Sphenodontidae</taxon>
        <taxon>Sphenodon</taxon>
    </lineage>
</organism>
<feature type="region of interest" description="Disordered" evidence="1">
    <location>
        <begin position="530"/>
        <end position="551"/>
    </location>
</feature>
<feature type="compositionally biased region" description="Polar residues" evidence="1">
    <location>
        <begin position="532"/>
        <end position="548"/>
    </location>
</feature>
<proteinExistence type="predicted"/>
<feature type="compositionally biased region" description="Polar residues" evidence="1">
    <location>
        <begin position="70"/>
        <end position="79"/>
    </location>
</feature>
<evidence type="ECO:0000313" key="3">
    <source>
        <dbReference type="Proteomes" id="UP000694392"/>
    </source>
</evidence>
<evidence type="ECO:0000256" key="1">
    <source>
        <dbReference type="SAM" id="MobiDB-lite"/>
    </source>
</evidence>
<feature type="compositionally biased region" description="Low complexity" evidence="1">
    <location>
        <begin position="351"/>
        <end position="361"/>
    </location>
</feature>
<dbReference type="GeneTree" id="ENSGT00940000153322"/>
<feature type="compositionally biased region" description="Basic and acidic residues" evidence="1">
    <location>
        <begin position="845"/>
        <end position="866"/>
    </location>
</feature>
<feature type="region of interest" description="Disordered" evidence="1">
    <location>
        <begin position="634"/>
        <end position="882"/>
    </location>
</feature>
<sequence>MFSSRALPQRSRPSNPSDLEPQGTFQDPAPRMPQGILQRFVGQETVQSAGFQRPDVGVAQCRTEPRQTREGTNFGQQQTKENLSTTHWNIKEVAASRIREQNSNVQDYYTSENASSILASFGLSNEDLEELSCYPDDQLTPENMPQILREIQMRKMDRHLPSLPPQSRGKETLGGGGSSMVKSKVIDYGHESKYGYTEDLFEMQTYSPEGPTENKTEEFEQQQDISMSAPSSNLSSNPLSAVVELIRQMGFHVGAPDGQSFFSTDTASKIPGLCITPSGLPAVKSSGLPAMAPGAQPMMEPEMQQPMSQPGMQQPMSQPRMQQPMSQPGMQQPMSQPGMQQPRMPQPRMPQPMSQSGMSQPGMPPPMSRSGMPPLMSRPGMPQPRMPQPMSRPGMPQPRMQQPMSRPGMPQPGMPQLMPQPGMPRPGMSRPGMPQRGMAPPMMPQRGMAPLMMQQRGMAPPMMPQHGMPQPRMPQPMMPQPMFQPGMSQAGMPLPMSQPGIPPPMSQPPPSSAELHEAANRRERLQHDCRGNRSNAESGPSSGKNFQTELEGPIQSPFGVVKASWLPVFSQADAQKMKRLPTPSMMNDYYGASPRIFPHTCSLCNVECRHLKDWFQHQTGSTHIRSCRQLRQQYPDWKPDPQSSLRRNAGDRKENQTPRRHSNSPSSSSRHSRGSGSGYASRRSRSRSRSPGRYRPTRRRSRSPRRTRRPSPRHRSRSPQRSRNHRSSPRRRRSRSSERGSGRSNRSPGKLAKLNEKKPVEPQKAGEPEKKPVELKKPSEPKKVTEVKKQGGTKKALEAKKAGESRKTTEPKEDAEVKVQEKNKPEVVPEKIPQTPAAVTAESNQSKDSEASKEDAATETAKKETPVDPAGQRENGSQGRKIEWSFCAKEIIPKAI</sequence>
<feature type="region of interest" description="Disordered" evidence="1">
    <location>
        <begin position="46"/>
        <end position="79"/>
    </location>
</feature>
<reference evidence="2" key="2">
    <citation type="submission" date="2025-09" db="UniProtKB">
        <authorList>
            <consortium name="Ensembl"/>
        </authorList>
    </citation>
    <scope>IDENTIFICATION</scope>
</reference>
<feature type="region of interest" description="Disordered" evidence="1">
    <location>
        <begin position="493"/>
        <end position="518"/>
    </location>
</feature>
<feature type="region of interest" description="Disordered" evidence="1">
    <location>
        <begin position="1"/>
        <end position="34"/>
    </location>
</feature>
<dbReference type="Ensembl" id="ENSSPUT00000007079.1">
    <property type="protein sequence ID" value="ENSSPUP00000006655.1"/>
    <property type="gene ID" value="ENSSPUG00000005124.1"/>
</dbReference>
<dbReference type="SUPFAM" id="SSF57667">
    <property type="entry name" value="beta-beta-alpha zinc fingers"/>
    <property type="match status" value="1"/>
</dbReference>
<dbReference type="InterPro" id="IPR036236">
    <property type="entry name" value="Znf_C2H2_sf"/>
</dbReference>
<feature type="compositionally biased region" description="Pro residues" evidence="1">
    <location>
        <begin position="500"/>
        <end position="511"/>
    </location>
</feature>